<evidence type="ECO:0000313" key="8">
    <source>
        <dbReference type="Proteomes" id="UP000492821"/>
    </source>
</evidence>
<dbReference type="InterPro" id="IPR015797">
    <property type="entry name" value="NUDIX_hydrolase-like_dom_sf"/>
</dbReference>
<dbReference type="InterPro" id="IPR000086">
    <property type="entry name" value="NUDIX_hydrolase_dom"/>
</dbReference>
<evidence type="ECO:0000256" key="2">
    <source>
        <dbReference type="ARBA" id="ARBA00001946"/>
    </source>
</evidence>
<evidence type="ECO:0000256" key="5">
    <source>
        <dbReference type="ARBA" id="ARBA00022842"/>
    </source>
</evidence>
<evidence type="ECO:0000256" key="1">
    <source>
        <dbReference type="ARBA" id="ARBA00001936"/>
    </source>
</evidence>
<evidence type="ECO:0000313" key="9">
    <source>
        <dbReference type="WBParaSite" id="Pan_g10955.t2"/>
    </source>
</evidence>
<evidence type="ECO:0000256" key="4">
    <source>
        <dbReference type="ARBA" id="ARBA00022801"/>
    </source>
</evidence>
<reference evidence="8" key="1">
    <citation type="journal article" date="2013" name="Genetics">
        <title>The draft genome and transcriptome of Panagrellus redivivus are shaped by the harsh demands of a free-living lifestyle.</title>
        <authorList>
            <person name="Srinivasan J."/>
            <person name="Dillman A.R."/>
            <person name="Macchietto M.G."/>
            <person name="Heikkinen L."/>
            <person name="Lakso M."/>
            <person name="Fracchia K.M."/>
            <person name="Antoshechkin I."/>
            <person name="Mortazavi A."/>
            <person name="Wong G."/>
            <person name="Sternberg P.W."/>
        </authorList>
    </citation>
    <scope>NUCLEOTIDE SEQUENCE [LARGE SCALE GENOMIC DNA]</scope>
    <source>
        <strain evidence="8">MT8872</strain>
    </source>
</reference>
<organism evidence="8 9">
    <name type="scientific">Panagrellus redivivus</name>
    <name type="common">Microworm</name>
    <dbReference type="NCBI Taxonomy" id="6233"/>
    <lineage>
        <taxon>Eukaryota</taxon>
        <taxon>Metazoa</taxon>
        <taxon>Ecdysozoa</taxon>
        <taxon>Nematoda</taxon>
        <taxon>Chromadorea</taxon>
        <taxon>Rhabditida</taxon>
        <taxon>Tylenchina</taxon>
        <taxon>Panagrolaimomorpha</taxon>
        <taxon>Panagrolaimoidea</taxon>
        <taxon>Panagrolaimidae</taxon>
        <taxon>Panagrellus</taxon>
    </lineage>
</organism>
<feature type="domain" description="Nudix hydrolase" evidence="7">
    <location>
        <begin position="96"/>
        <end position="233"/>
    </location>
</feature>
<dbReference type="CDD" id="cd03426">
    <property type="entry name" value="NUDIX_CoAse_Nudt7"/>
    <property type="match status" value="1"/>
</dbReference>
<dbReference type="Proteomes" id="UP000492821">
    <property type="component" value="Unassembled WGS sequence"/>
</dbReference>
<dbReference type="AlphaFoldDB" id="A0A7E4UNS2"/>
<sequence>MFVSAARPRFYSTSSLASLISKIVTPEGQTAFNNRAKLDSHTISNDAKVRYGGLTATNAQNLTSIPRSDKFAVGEGARPSATRAFKKGDAAVLVSMVHLDAVESPENEAESIAQPWFLMTHRSYHLRSHRGEICYPGGRIEPDELIDQAALRESFEEINLPTAGVSVWGTLPSILSRNMKNHISATVGVFKSDVLPLLTPRDSEVQSVFLVPLTDLIASRQYTTMKRSTFKYTFPLFFSPNYKLLAATPNAYINPDETVRIWGISAAVTHQALRCLLPDDVYPGSVRDATVLQL</sequence>
<accession>A0A7E4UNS2</accession>
<dbReference type="InterPro" id="IPR020084">
    <property type="entry name" value="NUDIX_hydrolase_CS"/>
</dbReference>
<evidence type="ECO:0000256" key="3">
    <source>
        <dbReference type="ARBA" id="ARBA00022723"/>
    </source>
</evidence>
<dbReference type="InterPro" id="IPR045121">
    <property type="entry name" value="CoAse"/>
</dbReference>
<dbReference type="GO" id="GO:0010945">
    <property type="term" value="F:coenzyme A diphosphatase activity"/>
    <property type="evidence" value="ECO:0007669"/>
    <property type="project" value="InterPro"/>
</dbReference>
<dbReference type="PROSITE" id="PS00893">
    <property type="entry name" value="NUDIX_BOX"/>
    <property type="match status" value="1"/>
</dbReference>
<comment type="cofactor">
    <cofactor evidence="2">
        <name>Mg(2+)</name>
        <dbReference type="ChEBI" id="CHEBI:18420"/>
    </cofactor>
</comment>
<dbReference type="Gene3D" id="3.90.79.10">
    <property type="entry name" value="Nucleoside Triphosphate Pyrophosphohydrolase"/>
    <property type="match status" value="1"/>
</dbReference>
<evidence type="ECO:0000259" key="7">
    <source>
        <dbReference type="PROSITE" id="PS51462"/>
    </source>
</evidence>
<dbReference type="PANTHER" id="PTHR12992:SF11">
    <property type="entry name" value="MITOCHONDRIAL COENZYME A DIPHOSPHATASE NUDT8"/>
    <property type="match status" value="1"/>
</dbReference>
<comment type="cofactor">
    <cofactor evidence="1">
        <name>Mn(2+)</name>
        <dbReference type="ChEBI" id="CHEBI:29035"/>
    </cofactor>
</comment>
<dbReference type="PANTHER" id="PTHR12992">
    <property type="entry name" value="NUDIX HYDROLASE"/>
    <property type="match status" value="1"/>
</dbReference>
<keyword evidence="4" id="KW-0378">Hydrolase</keyword>
<keyword evidence="5" id="KW-0460">Magnesium</keyword>
<dbReference type="Pfam" id="PF00293">
    <property type="entry name" value="NUDIX"/>
    <property type="match status" value="1"/>
</dbReference>
<dbReference type="WBParaSite" id="Pan_g10955.t2">
    <property type="protein sequence ID" value="Pan_g10955.t2"/>
    <property type="gene ID" value="Pan_g10955"/>
</dbReference>
<dbReference type="PROSITE" id="PS51462">
    <property type="entry name" value="NUDIX"/>
    <property type="match status" value="1"/>
</dbReference>
<keyword evidence="3" id="KW-0479">Metal-binding</keyword>
<proteinExistence type="predicted"/>
<dbReference type="SUPFAM" id="SSF55811">
    <property type="entry name" value="Nudix"/>
    <property type="match status" value="1"/>
</dbReference>
<dbReference type="GO" id="GO:0046872">
    <property type="term" value="F:metal ion binding"/>
    <property type="evidence" value="ECO:0007669"/>
    <property type="project" value="UniProtKB-KW"/>
</dbReference>
<keyword evidence="8" id="KW-1185">Reference proteome</keyword>
<keyword evidence="6" id="KW-0464">Manganese</keyword>
<name>A0A7E4UNS2_PANRE</name>
<protein>
    <submittedName>
        <fullName evidence="9">Nudix hydrolase domain-containing protein</fullName>
    </submittedName>
</protein>
<reference evidence="9" key="2">
    <citation type="submission" date="2020-10" db="UniProtKB">
        <authorList>
            <consortium name="WormBaseParasite"/>
        </authorList>
    </citation>
    <scope>IDENTIFICATION</scope>
</reference>
<evidence type="ECO:0000256" key="6">
    <source>
        <dbReference type="ARBA" id="ARBA00023211"/>
    </source>
</evidence>